<name>A0A371GDZ3_MUCPR</name>
<evidence type="ECO:0000256" key="1">
    <source>
        <dbReference type="SAM" id="Phobius"/>
    </source>
</evidence>
<accession>A0A371GDZ3</accession>
<dbReference type="InterPro" id="IPR050852">
    <property type="entry name" value="Queuine_tRNA-ribosyltrfase"/>
</dbReference>
<keyword evidence="1" id="KW-0472">Membrane</keyword>
<dbReference type="SUPFAM" id="SSF51713">
    <property type="entry name" value="tRNA-guanine transglycosylase"/>
    <property type="match status" value="1"/>
</dbReference>
<evidence type="ECO:0000259" key="2">
    <source>
        <dbReference type="Pfam" id="PF01702"/>
    </source>
</evidence>
<dbReference type="GO" id="GO:0006400">
    <property type="term" value="P:tRNA modification"/>
    <property type="evidence" value="ECO:0007669"/>
    <property type="project" value="InterPro"/>
</dbReference>
<evidence type="ECO:0000313" key="3">
    <source>
        <dbReference type="EMBL" id="RDX88726.1"/>
    </source>
</evidence>
<evidence type="ECO:0000313" key="4">
    <source>
        <dbReference type="Proteomes" id="UP000257109"/>
    </source>
</evidence>
<dbReference type="PANTHER" id="PTHR46064">
    <property type="entry name" value="QUEUINE TRNA-RIBOSYLTRANSFERASE ACCESSORY SUBUNIT 2"/>
    <property type="match status" value="1"/>
</dbReference>
<dbReference type="Gene3D" id="3.20.20.105">
    <property type="entry name" value="Queuine tRNA-ribosyltransferase-like"/>
    <property type="match status" value="1"/>
</dbReference>
<reference evidence="3" key="1">
    <citation type="submission" date="2018-05" db="EMBL/GenBank/DDBJ databases">
        <title>Draft genome of Mucuna pruriens seed.</title>
        <authorList>
            <person name="Nnadi N.E."/>
            <person name="Vos R."/>
            <person name="Hasami M.H."/>
            <person name="Devisetty U.K."/>
            <person name="Aguiy J.C."/>
        </authorList>
    </citation>
    <scope>NUCLEOTIDE SEQUENCE [LARGE SCALE GENOMIC DNA]</scope>
    <source>
        <strain evidence="3">JCA_2017</strain>
    </source>
</reference>
<dbReference type="OrthoDB" id="27601at2759"/>
<dbReference type="InterPro" id="IPR002616">
    <property type="entry name" value="tRNA_ribo_trans-like"/>
</dbReference>
<dbReference type="InterPro" id="IPR036511">
    <property type="entry name" value="TGT-like_sf"/>
</dbReference>
<dbReference type="GO" id="GO:0016740">
    <property type="term" value="F:transferase activity"/>
    <property type="evidence" value="ECO:0007669"/>
    <property type="project" value="UniProtKB-KW"/>
</dbReference>
<keyword evidence="1" id="KW-1133">Transmembrane helix</keyword>
<dbReference type="Proteomes" id="UP000257109">
    <property type="component" value="Unassembled WGS sequence"/>
</dbReference>
<dbReference type="Pfam" id="PF01702">
    <property type="entry name" value="TGT"/>
    <property type="match status" value="1"/>
</dbReference>
<dbReference type="EMBL" id="QJKJ01005858">
    <property type="protein sequence ID" value="RDX88726.1"/>
    <property type="molecule type" value="Genomic_DNA"/>
</dbReference>
<proteinExistence type="predicted"/>
<feature type="domain" description="tRNA-guanine(15) transglycosylase-like" evidence="2">
    <location>
        <begin position="23"/>
        <end position="207"/>
    </location>
</feature>
<keyword evidence="1" id="KW-0812">Transmembrane</keyword>
<comment type="caution">
    <text evidence="3">The sequence shown here is derived from an EMBL/GenBank/DDBJ whole genome shotgun (WGS) entry which is preliminary data.</text>
</comment>
<dbReference type="STRING" id="157652.A0A371GDZ3"/>
<protein>
    <submittedName>
        <fullName evidence="3">Queuine tRNA-ribosyltransferase accessory subunit 2</fullName>
    </submittedName>
</protein>
<sequence>RLSRYPSSGVGHSAPLSGIDYYDVLPDEKPRMISGLGLPEEILEGIDAGIDLFDSTLVANSNFHLLNIPILVSVLCYGIWTVSVMVHRYIYSLTLGGFALTFSLDKSGNQYNFQKSQIGSDLTKINLRAKVYRKDSSPILGNCTCYTCQNHTKAYINHLFNVHEMLAQILLEIHNTHHYLTFFHVIREAIKDGRFEKFRRTFIESRRAHQEKEADEELEGYDMTPSIWTTLSCL</sequence>
<organism evidence="3 4">
    <name type="scientific">Mucuna pruriens</name>
    <name type="common">Velvet bean</name>
    <name type="synonym">Dolichos pruriens</name>
    <dbReference type="NCBI Taxonomy" id="157652"/>
    <lineage>
        <taxon>Eukaryota</taxon>
        <taxon>Viridiplantae</taxon>
        <taxon>Streptophyta</taxon>
        <taxon>Embryophyta</taxon>
        <taxon>Tracheophyta</taxon>
        <taxon>Spermatophyta</taxon>
        <taxon>Magnoliopsida</taxon>
        <taxon>eudicotyledons</taxon>
        <taxon>Gunneridae</taxon>
        <taxon>Pentapetalae</taxon>
        <taxon>rosids</taxon>
        <taxon>fabids</taxon>
        <taxon>Fabales</taxon>
        <taxon>Fabaceae</taxon>
        <taxon>Papilionoideae</taxon>
        <taxon>50 kb inversion clade</taxon>
        <taxon>NPAAA clade</taxon>
        <taxon>indigoferoid/millettioid clade</taxon>
        <taxon>Phaseoleae</taxon>
        <taxon>Mucuna</taxon>
    </lineage>
</organism>
<dbReference type="NCBIfam" id="TIGR00449">
    <property type="entry name" value="tgt_general"/>
    <property type="match status" value="1"/>
</dbReference>
<dbReference type="AlphaFoldDB" id="A0A371GDZ3"/>
<feature type="transmembrane region" description="Helical" evidence="1">
    <location>
        <begin position="63"/>
        <end position="80"/>
    </location>
</feature>
<gene>
    <name evidence="3" type="primary">QTRT2</name>
    <name evidence="3" type="ORF">CR513_29634</name>
</gene>
<feature type="non-terminal residue" evidence="3">
    <location>
        <position position="1"/>
    </location>
</feature>
<dbReference type="PANTHER" id="PTHR46064:SF1">
    <property type="entry name" value="QUEUINE TRNA-RIBOSYLTRANSFERASE ACCESSORY SUBUNIT 2"/>
    <property type="match status" value="1"/>
</dbReference>
<keyword evidence="4" id="KW-1185">Reference proteome</keyword>